<feature type="transmembrane region" description="Helical" evidence="1">
    <location>
        <begin position="12"/>
        <end position="30"/>
    </location>
</feature>
<proteinExistence type="predicted"/>
<reference evidence="2" key="1">
    <citation type="submission" date="2016-08" db="EMBL/GenBank/DDBJ databases">
        <authorList>
            <person name="Seilhamer J.J."/>
        </authorList>
    </citation>
    <scope>NUCLEOTIDE SEQUENCE</scope>
    <source>
        <strain evidence="2">86</strain>
    </source>
</reference>
<dbReference type="AlphaFoldDB" id="A0A212LU34"/>
<gene>
    <name evidence="2" type="ORF">KL86SPO_31222</name>
</gene>
<dbReference type="EMBL" id="FMJE01000003">
    <property type="protein sequence ID" value="SCM81043.1"/>
    <property type="molecule type" value="Genomic_DNA"/>
</dbReference>
<keyword evidence="1" id="KW-0472">Membrane</keyword>
<keyword evidence="1" id="KW-0812">Transmembrane</keyword>
<organism evidence="2">
    <name type="scientific">uncultured Sporomusa sp</name>
    <dbReference type="NCBI Taxonomy" id="307249"/>
    <lineage>
        <taxon>Bacteria</taxon>
        <taxon>Bacillati</taxon>
        <taxon>Bacillota</taxon>
        <taxon>Negativicutes</taxon>
        <taxon>Selenomonadales</taxon>
        <taxon>Sporomusaceae</taxon>
        <taxon>Sporomusa</taxon>
        <taxon>environmental samples</taxon>
    </lineage>
</organism>
<protein>
    <submittedName>
        <fullName evidence="2">Uncharacterized protein</fullName>
    </submittedName>
</protein>
<evidence type="ECO:0000256" key="1">
    <source>
        <dbReference type="SAM" id="Phobius"/>
    </source>
</evidence>
<evidence type="ECO:0000313" key="2">
    <source>
        <dbReference type="EMBL" id="SCM81043.1"/>
    </source>
</evidence>
<sequence>MHISVCVIPRPLYGYMGYGLAYPALTVRYFGFRISSLETVSFGVIIISNDIFALYSVDYLEYLQSYKQAV</sequence>
<name>A0A212LU34_9FIRM</name>
<feature type="transmembrane region" description="Helical" evidence="1">
    <location>
        <begin position="37"/>
        <end position="57"/>
    </location>
</feature>
<keyword evidence="1" id="KW-1133">Transmembrane helix</keyword>
<accession>A0A212LU34</accession>